<dbReference type="Pfam" id="PF02801">
    <property type="entry name" value="Ketoacyl-synt_C"/>
    <property type="match status" value="1"/>
</dbReference>
<evidence type="ECO:0000256" key="1">
    <source>
        <dbReference type="ARBA" id="ARBA00004496"/>
    </source>
</evidence>
<evidence type="ECO:0000256" key="3">
    <source>
        <dbReference type="ARBA" id="ARBA00011738"/>
    </source>
</evidence>
<dbReference type="PANTHER" id="PTHR11712">
    <property type="entry name" value="POLYKETIDE SYNTHASE-RELATED"/>
    <property type="match status" value="1"/>
</dbReference>
<evidence type="ECO:0000256" key="14">
    <source>
        <dbReference type="ARBA" id="ARBA00042143"/>
    </source>
</evidence>
<dbReference type="STRING" id="362413.RC62_2160"/>
<dbReference type="PROSITE" id="PS00098">
    <property type="entry name" value="THIOLASE_1"/>
    <property type="match status" value="1"/>
</dbReference>
<dbReference type="PANTHER" id="PTHR11712:SF306">
    <property type="entry name" value="3-OXOACYL-[ACYL-CARRIER-PROTEIN] SYNTHASE 1"/>
    <property type="match status" value="1"/>
</dbReference>
<keyword evidence="9" id="KW-0443">Lipid metabolism</keyword>
<comment type="subunit">
    <text evidence="3">Homodimer.</text>
</comment>
<proteinExistence type="inferred from homology"/>
<accession>A0A0Q1BEJ2</accession>
<dbReference type="Pfam" id="PF00109">
    <property type="entry name" value="ketoacyl-synt"/>
    <property type="match status" value="1"/>
</dbReference>
<comment type="subcellular location">
    <subcellularLocation>
        <location evidence="1">Cytoplasm</location>
    </subcellularLocation>
</comment>
<dbReference type="InterPro" id="IPR014031">
    <property type="entry name" value="Ketoacyl_synth_C"/>
</dbReference>
<dbReference type="PATRIC" id="fig|362413.3.peg.2101"/>
<dbReference type="InterPro" id="IPR020841">
    <property type="entry name" value="PKS_Beta-ketoAc_synthase_dom"/>
</dbReference>
<dbReference type="Gene3D" id="3.40.47.10">
    <property type="match status" value="1"/>
</dbReference>
<evidence type="ECO:0000256" key="9">
    <source>
        <dbReference type="ARBA" id="ARBA00023098"/>
    </source>
</evidence>
<dbReference type="PROSITE" id="PS52004">
    <property type="entry name" value="KS3_2"/>
    <property type="match status" value="1"/>
</dbReference>
<evidence type="ECO:0000256" key="16">
    <source>
        <dbReference type="ARBA" id="ARBA00048506"/>
    </source>
</evidence>
<dbReference type="GO" id="GO:0006633">
    <property type="term" value="P:fatty acid biosynthetic process"/>
    <property type="evidence" value="ECO:0007669"/>
    <property type="project" value="UniProtKB-KW"/>
</dbReference>
<comment type="catalytic activity">
    <reaction evidence="15">
        <text>(3Z)-decenoyl-[ACP] + malonyl-[ACP] + H(+) = 3-oxo-(5Z)-dodecenoyl-[ACP] + holo-[ACP] + CO2</text>
        <dbReference type="Rhea" id="RHEA:54940"/>
        <dbReference type="Rhea" id="RHEA-COMP:9623"/>
        <dbReference type="Rhea" id="RHEA-COMP:9685"/>
        <dbReference type="Rhea" id="RHEA-COMP:9927"/>
        <dbReference type="Rhea" id="RHEA-COMP:14042"/>
        <dbReference type="ChEBI" id="CHEBI:15378"/>
        <dbReference type="ChEBI" id="CHEBI:16526"/>
        <dbReference type="ChEBI" id="CHEBI:64479"/>
        <dbReference type="ChEBI" id="CHEBI:78449"/>
        <dbReference type="ChEBI" id="CHEBI:78798"/>
        <dbReference type="ChEBI" id="CHEBI:138410"/>
    </reaction>
    <physiologicalReaction direction="left-to-right" evidence="15">
        <dbReference type="Rhea" id="RHEA:54941"/>
    </physiologicalReaction>
</comment>
<evidence type="ECO:0000256" key="6">
    <source>
        <dbReference type="ARBA" id="ARBA00022516"/>
    </source>
</evidence>
<comment type="similarity">
    <text evidence="2 17">Belongs to the thiolase-like superfamily. Beta-ketoacyl-ACP synthases family.</text>
</comment>
<keyword evidence="10" id="KW-0275">Fatty acid biosynthesis</keyword>
<keyword evidence="6" id="KW-0444">Lipid biosynthesis</keyword>
<keyword evidence="5" id="KW-0963">Cytoplasm</keyword>
<dbReference type="AlphaFoldDB" id="A0A0Q1BEJ2"/>
<evidence type="ECO:0000256" key="15">
    <source>
        <dbReference type="ARBA" id="ARBA00048121"/>
    </source>
</evidence>
<evidence type="ECO:0000256" key="7">
    <source>
        <dbReference type="ARBA" id="ARBA00022679"/>
    </source>
</evidence>
<dbReference type="SMART" id="SM00825">
    <property type="entry name" value="PKS_KS"/>
    <property type="match status" value="1"/>
</dbReference>
<evidence type="ECO:0000256" key="12">
    <source>
        <dbReference type="ARBA" id="ARBA00039450"/>
    </source>
</evidence>
<evidence type="ECO:0000313" key="20">
    <source>
        <dbReference type="Proteomes" id="UP000050443"/>
    </source>
</evidence>
<sequence length="412" mass="44461">MMNKRVVITGMGIYSCIGTSLEEVKDSLYNGKSGIQFDPERKEFGFQSALTGMVPKADLKNLLTRRQRMSIGEETEYAYMATIEALKNANIDDAFFDNREVGIMYGNDSVSKAIIEATDIVREKKDTALIGSGAIFKSMNSTVTMNLSTIFKLRGINLTISAACASGSHSIGLAYFLIKSGFQDIIITGGAQEINKFAMSSFDGLGVFSARENEPEKASRPFDADRDGLIPSGGGATLILESYESAIARGANIIAEVVGYGFSSNGGHISTPNVEGPSIAMQRALDDAQLKATDIEYINAHATSTPVGDGNEAKAIFEVFGEKNPYVSSTKSMTGHECWMAGASEVIYSILMMQNDFIAPNINLDNPDEDAAKLNLVKTTLNKKFDIFLSNSFGFGGTNSALVVKKFKLNDE</sequence>
<keyword evidence="8" id="KW-0276">Fatty acid metabolism</keyword>
<dbReference type="InterPro" id="IPR016039">
    <property type="entry name" value="Thiolase-like"/>
</dbReference>
<evidence type="ECO:0000256" key="13">
    <source>
        <dbReference type="ARBA" id="ARBA00041620"/>
    </source>
</evidence>
<dbReference type="PROSITE" id="PS51257">
    <property type="entry name" value="PROKAR_LIPOPROTEIN"/>
    <property type="match status" value="1"/>
</dbReference>
<dbReference type="GO" id="GO:0004315">
    <property type="term" value="F:3-oxoacyl-[acyl-carrier-protein] synthase activity"/>
    <property type="evidence" value="ECO:0007669"/>
    <property type="project" value="UniProtKB-EC"/>
</dbReference>
<keyword evidence="7 17" id="KW-0808">Transferase</keyword>
<protein>
    <recommendedName>
        <fullName evidence="12">3-oxoacyl-[acyl-carrier-protein] synthase 1</fullName>
        <ecNumber evidence="4">2.3.1.41</ecNumber>
    </recommendedName>
    <alternativeName>
        <fullName evidence="13">3-oxoacyl-[acyl-carrier-protein] synthase I</fullName>
    </alternativeName>
    <alternativeName>
        <fullName evidence="14">Beta-ketoacyl-ACP synthase I</fullName>
    </alternativeName>
</protein>
<dbReference type="InterPro" id="IPR000794">
    <property type="entry name" value="Beta-ketoacyl_synthase"/>
</dbReference>
<evidence type="ECO:0000256" key="10">
    <source>
        <dbReference type="ARBA" id="ARBA00023160"/>
    </source>
</evidence>
<name>A0A0Q1BEJ2_9FLAO</name>
<evidence type="ECO:0000256" key="8">
    <source>
        <dbReference type="ARBA" id="ARBA00022832"/>
    </source>
</evidence>
<keyword evidence="11" id="KW-0012">Acyltransferase</keyword>
<dbReference type="InterPro" id="IPR018201">
    <property type="entry name" value="Ketoacyl_synth_AS"/>
</dbReference>
<comment type="caution">
    <text evidence="19">The sequence shown here is derived from an EMBL/GenBank/DDBJ whole genome shotgun (WGS) entry which is preliminary data.</text>
</comment>
<comment type="catalytic activity">
    <reaction evidence="16">
        <text>a fatty acyl-[ACP] + malonyl-[ACP] + H(+) = a 3-oxoacyl-[ACP] + holo-[ACP] + CO2</text>
        <dbReference type="Rhea" id="RHEA:22836"/>
        <dbReference type="Rhea" id="RHEA-COMP:9623"/>
        <dbReference type="Rhea" id="RHEA-COMP:9685"/>
        <dbReference type="Rhea" id="RHEA-COMP:9916"/>
        <dbReference type="Rhea" id="RHEA-COMP:14125"/>
        <dbReference type="ChEBI" id="CHEBI:15378"/>
        <dbReference type="ChEBI" id="CHEBI:16526"/>
        <dbReference type="ChEBI" id="CHEBI:64479"/>
        <dbReference type="ChEBI" id="CHEBI:78449"/>
        <dbReference type="ChEBI" id="CHEBI:78776"/>
        <dbReference type="ChEBI" id="CHEBI:138651"/>
        <dbReference type="EC" id="2.3.1.41"/>
    </reaction>
    <physiologicalReaction direction="left-to-right" evidence="16">
        <dbReference type="Rhea" id="RHEA:22837"/>
    </physiologicalReaction>
</comment>
<feature type="domain" description="Ketosynthase family 3 (KS3)" evidence="18">
    <location>
        <begin position="3"/>
        <end position="406"/>
    </location>
</feature>
<dbReference type="PROSITE" id="PS00606">
    <property type="entry name" value="KS3_1"/>
    <property type="match status" value="1"/>
</dbReference>
<dbReference type="GO" id="GO:0005829">
    <property type="term" value="C:cytosol"/>
    <property type="evidence" value="ECO:0007669"/>
    <property type="project" value="TreeGrafter"/>
</dbReference>
<evidence type="ECO:0000256" key="4">
    <source>
        <dbReference type="ARBA" id="ARBA00013191"/>
    </source>
</evidence>
<dbReference type="EC" id="2.3.1.41" evidence="4"/>
<dbReference type="InterPro" id="IPR014030">
    <property type="entry name" value="Ketoacyl_synth_N"/>
</dbReference>
<evidence type="ECO:0000256" key="17">
    <source>
        <dbReference type="RuleBase" id="RU003694"/>
    </source>
</evidence>
<evidence type="ECO:0000256" key="11">
    <source>
        <dbReference type="ARBA" id="ARBA00023315"/>
    </source>
</evidence>
<evidence type="ECO:0000313" key="19">
    <source>
        <dbReference type="EMBL" id="KQB38797.1"/>
    </source>
</evidence>
<dbReference type="Proteomes" id="UP000050443">
    <property type="component" value="Unassembled WGS sequence"/>
</dbReference>
<dbReference type="SUPFAM" id="SSF53901">
    <property type="entry name" value="Thiolase-like"/>
    <property type="match status" value="2"/>
</dbReference>
<organism evidence="19 20">
    <name type="scientific">Flavobacterium aquidurense</name>
    <dbReference type="NCBI Taxonomy" id="362413"/>
    <lineage>
        <taxon>Bacteria</taxon>
        <taxon>Pseudomonadati</taxon>
        <taxon>Bacteroidota</taxon>
        <taxon>Flavobacteriia</taxon>
        <taxon>Flavobacteriales</taxon>
        <taxon>Flavobacteriaceae</taxon>
        <taxon>Flavobacterium</taxon>
    </lineage>
</organism>
<evidence type="ECO:0000256" key="2">
    <source>
        <dbReference type="ARBA" id="ARBA00008467"/>
    </source>
</evidence>
<dbReference type="EMBL" id="JRLF01000014">
    <property type="protein sequence ID" value="KQB38797.1"/>
    <property type="molecule type" value="Genomic_DNA"/>
</dbReference>
<reference evidence="19 20" key="1">
    <citation type="submission" date="2014-09" db="EMBL/GenBank/DDBJ databases">
        <title>Genome sequence of Flavobacterium aquidurense RC62.</title>
        <authorList>
            <person name="Kim J.F."/>
            <person name="Kwak M.-J."/>
        </authorList>
    </citation>
    <scope>NUCLEOTIDE SEQUENCE [LARGE SCALE GENOMIC DNA]</scope>
    <source>
        <strain evidence="19 20">RC62</strain>
    </source>
</reference>
<evidence type="ECO:0000259" key="18">
    <source>
        <dbReference type="PROSITE" id="PS52004"/>
    </source>
</evidence>
<dbReference type="InterPro" id="IPR020615">
    <property type="entry name" value="Thiolase_acyl_enz_int_AS"/>
</dbReference>
<evidence type="ECO:0000256" key="5">
    <source>
        <dbReference type="ARBA" id="ARBA00022490"/>
    </source>
</evidence>
<dbReference type="CDD" id="cd00834">
    <property type="entry name" value="KAS_I_II"/>
    <property type="match status" value="1"/>
</dbReference>
<gene>
    <name evidence="19" type="ORF">RC62_2160</name>
</gene>